<keyword evidence="2" id="KW-0813">Transport</keyword>
<evidence type="ECO:0000256" key="4">
    <source>
        <dbReference type="ARBA" id="ARBA00022741"/>
    </source>
</evidence>
<organism evidence="7 8">
    <name type="scientific">Bordetella flabilis</name>
    <dbReference type="NCBI Taxonomy" id="463014"/>
    <lineage>
        <taxon>Bacteria</taxon>
        <taxon>Pseudomonadati</taxon>
        <taxon>Pseudomonadota</taxon>
        <taxon>Betaproteobacteria</taxon>
        <taxon>Burkholderiales</taxon>
        <taxon>Alcaligenaceae</taxon>
        <taxon>Bordetella</taxon>
    </lineage>
</organism>
<dbReference type="InterPro" id="IPR050153">
    <property type="entry name" value="Metal_Ion_Import_ABC"/>
</dbReference>
<dbReference type="PANTHER" id="PTHR42734:SF5">
    <property type="entry name" value="IRON TRANSPORT SYSTEM ATP-BINDING PROTEIN HI_0361-RELATED"/>
    <property type="match status" value="1"/>
</dbReference>
<sequence length="248" mass="26523">MGHGMVVNRRRAPTRIALDKVSFGWHGRRAVNAVSGVFAPGSMTAIVGPNGAGKSTLIKGVMGVLRPMSGTVLLGDRGRDDLAWLPQATDLDRSFPITVYELVAMGAWRRIGAWRRFGASERERVQQALAAVGMAGAGDLIAGTLSGGQLQRALFARLLLQDAGVLLLDEPFTAVDAHTTEDLMGLLVQCHAQGCTVIAVLHDLDLVRAHFPQTLLLSGEVVAWGETGTVLTETNLRAARALRDRELV</sequence>
<dbReference type="GO" id="GO:0005524">
    <property type="term" value="F:ATP binding"/>
    <property type="evidence" value="ECO:0007669"/>
    <property type="project" value="UniProtKB-KW"/>
</dbReference>
<evidence type="ECO:0000256" key="5">
    <source>
        <dbReference type="ARBA" id="ARBA00022840"/>
    </source>
</evidence>
<feature type="domain" description="ABC transporter" evidence="6">
    <location>
        <begin position="16"/>
        <end position="244"/>
    </location>
</feature>
<keyword evidence="4" id="KW-0547">Nucleotide-binding</keyword>
<dbReference type="CDD" id="cd03235">
    <property type="entry name" value="ABC_Metallic_Cations"/>
    <property type="match status" value="1"/>
</dbReference>
<dbReference type="PROSITE" id="PS50893">
    <property type="entry name" value="ABC_TRANSPORTER_2"/>
    <property type="match status" value="1"/>
</dbReference>
<reference evidence="7 8" key="1">
    <citation type="submission" date="2016-06" db="EMBL/GenBank/DDBJ databases">
        <title>Complete genome sequences of Bordetella bronchialis and Bordetella flabilis.</title>
        <authorList>
            <person name="LiPuma J.J."/>
            <person name="Spilker T."/>
        </authorList>
    </citation>
    <scope>NUCLEOTIDE SEQUENCE [LARGE SCALE GENOMIC DNA]</scope>
    <source>
        <strain evidence="7 8">AU10664</strain>
    </source>
</reference>
<accession>A0A193GJ67</accession>
<dbReference type="Proteomes" id="UP000091926">
    <property type="component" value="Chromosome"/>
</dbReference>
<dbReference type="AlphaFoldDB" id="A0A193GJ67"/>
<dbReference type="Pfam" id="PF00005">
    <property type="entry name" value="ABC_tran"/>
    <property type="match status" value="1"/>
</dbReference>
<dbReference type="InterPro" id="IPR003439">
    <property type="entry name" value="ABC_transporter-like_ATP-bd"/>
</dbReference>
<dbReference type="Gene3D" id="3.40.50.300">
    <property type="entry name" value="P-loop containing nucleotide triphosphate hydrolases"/>
    <property type="match status" value="1"/>
</dbReference>
<comment type="similarity">
    <text evidence="1">Belongs to the ABC transporter superfamily.</text>
</comment>
<dbReference type="SUPFAM" id="SSF52540">
    <property type="entry name" value="P-loop containing nucleoside triphosphate hydrolases"/>
    <property type="match status" value="1"/>
</dbReference>
<evidence type="ECO:0000256" key="3">
    <source>
        <dbReference type="ARBA" id="ARBA00022475"/>
    </source>
</evidence>
<evidence type="ECO:0000313" key="7">
    <source>
        <dbReference type="EMBL" id="ANN79885.1"/>
    </source>
</evidence>
<evidence type="ECO:0000256" key="2">
    <source>
        <dbReference type="ARBA" id="ARBA00022448"/>
    </source>
</evidence>
<dbReference type="KEGG" id="bfz:BAU07_24695"/>
<gene>
    <name evidence="7" type="ORF">BAU07_24695</name>
</gene>
<keyword evidence="3" id="KW-1003">Cell membrane</keyword>
<dbReference type="InterPro" id="IPR027417">
    <property type="entry name" value="P-loop_NTPase"/>
</dbReference>
<dbReference type="PROSITE" id="PS00211">
    <property type="entry name" value="ABC_TRANSPORTER_1"/>
    <property type="match status" value="1"/>
</dbReference>
<dbReference type="SMART" id="SM00382">
    <property type="entry name" value="AAA"/>
    <property type="match status" value="1"/>
</dbReference>
<dbReference type="InterPro" id="IPR003593">
    <property type="entry name" value="AAA+_ATPase"/>
</dbReference>
<keyword evidence="5 7" id="KW-0067">ATP-binding</keyword>
<keyword evidence="3" id="KW-0472">Membrane</keyword>
<dbReference type="InterPro" id="IPR017871">
    <property type="entry name" value="ABC_transporter-like_CS"/>
</dbReference>
<protein>
    <submittedName>
        <fullName evidence="7">ABC transporter ATP-binding protein</fullName>
    </submittedName>
</protein>
<dbReference type="PANTHER" id="PTHR42734">
    <property type="entry name" value="METAL TRANSPORT SYSTEM ATP-BINDING PROTEIN TM_0124-RELATED"/>
    <property type="match status" value="1"/>
</dbReference>
<evidence type="ECO:0000256" key="1">
    <source>
        <dbReference type="ARBA" id="ARBA00005417"/>
    </source>
</evidence>
<dbReference type="EMBL" id="CP016172">
    <property type="protein sequence ID" value="ANN79885.1"/>
    <property type="molecule type" value="Genomic_DNA"/>
</dbReference>
<evidence type="ECO:0000259" key="6">
    <source>
        <dbReference type="PROSITE" id="PS50893"/>
    </source>
</evidence>
<name>A0A193GJ67_9BORD</name>
<evidence type="ECO:0000313" key="8">
    <source>
        <dbReference type="Proteomes" id="UP000091926"/>
    </source>
</evidence>
<keyword evidence="8" id="KW-1185">Reference proteome</keyword>
<dbReference type="STRING" id="463014.BAU07_24695"/>
<dbReference type="GO" id="GO:0016887">
    <property type="term" value="F:ATP hydrolysis activity"/>
    <property type="evidence" value="ECO:0007669"/>
    <property type="project" value="InterPro"/>
</dbReference>
<proteinExistence type="inferred from homology"/>